<feature type="transmembrane region" description="Helical" evidence="1">
    <location>
        <begin position="256"/>
        <end position="277"/>
    </location>
</feature>
<keyword evidence="4" id="KW-1185">Reference proteome</keyword>
<feature type="transmembrane region" description="Helical" evidence="1">
    <location>
        <begin position="164"/>
        <end position="184"/>
    </location>
</feature>
<name>A0A841G0I3_9ACTN</name>
<dbReference type="InterPro" id="IPR002656">
    <property type="entry name" value="Acyl_transf_3_dom"/>
</dbReference>
<dbReference type="GO" id="GO:0009103">
    <property type="term" value="P:lipopolysaccharide biosynthetic process"/>
    <property type="evidence" value="ECO:0007669"/>
    <property type="project" value="TreeGrafter"/>
</dbReference>
<feature type="transmembrane region" description="Helical" evidence="1">
    <location>
        <begin position="137"/>
        <end position="157"/>
    </location>
</feature>
<dbReference type="EMBL" id="JACHGT010000021">
    <property type="protein sequence ID" value="MBB6039282.1"/>
    <property type="molecule type" value="Genomic_DNA"/>
</dbReference>
<feature type="transmembrane region" description="Helical" evidence="1">
    <location>
        <begin position="223"/>
        <end position="244"/>
    </location>
</feature>
<feature type="domain" description="Acyltransferase 3" evidence="2">
    <location>
        <begin position="3"/>
        <end position="278"/>
    </location>
</feature>
<proteinExistence type="predicted"/>
<feature type="transmembrane region" description="Helical" evidence="1">
    <location>
        <begin position="28"/>
        <end position="47"/>
    </location>
</feature>
<feature type="transmembrane region" description="Helical" evidence="1">
    <location>
        <begin position="190"/>
        <end position="211"/>
    </location>
</feature>
<dbReference type="PANTHER" id="PTHR23028">
    <property type="entry name" value="ACETYLTRANSFERASE"/>
    <property type="match status" value="1"/>
</dbReference>
<dbReference type="AlphaFoldDB" id="A0A841G0I3"/>
<feature type="transmembrane region" description="Helical" evidence="1">
    <location>
        <begin position="84"/>
        <end position="105"/>
    </location>
</feature>
<protein>
    <submittedName>
        <fullName evidence="3">Peptidoglycan/LPS O-acetylase OafA/YrhL</fullName>
    </submittedName>
</protein>
<keyword evidence="1" id="KW-1133">Transmembrane helix</keyword>
<accession>A0A841G0I3</accession>
<dbReference type="RefSeq" id="WP_184792379.1">
    <property type="nucleotide sequence ID" value="NZ_BONT01000077.1"/>
</dbReference>
<dbReference type="GO" id="GO:0016020">
    <property type="term" value="C:membrane"/>
    <property type="evidence" value="ECO:0007669"/>
    <property type="project" value="TreeGrafter"/>
</dbReference>
<evidence type="ECO:0000256" key="1">
    <source>
        <dbReference type="SAM" id="Phobius"/>
    </source>
</evidence>
<sequence>MSFFILSGFVLAWSARDGDDPVRFWRRRLARVYPVHVVTVAAALLLALQLIPGLIPTVEAATANCLLVHSWVPVAEYDQSLNPVSWSLACEAFFYLAFPLLFRLTRRLRARWLWAVAAASTAIVLLAPLFLEPRVVYFFPPVRLAEFALGVALARLVRLGAWRGVGYPIALAVTAMGYATAAVFSPGPFRYAACTVVGFGLLIVAGAVSGLDGRPSLVRHPLMVRLGELSCAFYMVHILVIRTGEYVWARHPQPGVFPALGLTVLAGGISLALSWALHEWVERPGRRLMLRGA</sequence>
<evidence type="ECO:0000259" key="2">
    <source>
        <dbReference type="Pfam" id="PF01757"/>
    </source>
</evidence>
<dbReference type="GO" id="GO:0016747">
    <property type="term" value="F:acyltransferase activity, transferring groups other than amino-acyl groups"/>
    <property type="evidence" value="ECO:0007669"/>
    <property type="project" value="InterPro"/>
</dbReference>
<dbReference type="InterPro" id="IPR050879">
    <property type="entry name" value="Acyltransferase_3"/>
</dbReference>
<dbReference type="Proteomes" id="UP000548476">
    <property type="component" value="Unassembled WGS sequence"/>
</dbReference>
<organism evidence="3 4">
    <name type="scientific">Phytomonospora endophytica</name>
    <dbReference type="NCBI Taxonomy" id="714109"/>
    <lineage>
        <taxon>Bacteria</taxon>
        <taxon>Bacillati</taxon>
        <taxon>Actinomycetota</taxon>
        <taxon>Actinomycetes</taxon>
        <taxon>Micromonosporales</taxon>
        <taxon>Micromonosporaceae</taxon>
        <taxon>Phytomonospora</taxon>
    </lineage>
</organism>
<comment type="caution">
    <text evidence="3">The sequence shown here is derived from an EMBL/GenBank/DDBJ whole genome shotgun (WGS) entry which is preliminary data.</text>
</comment>
<dbReference type="Pfam" id="PF01757">
    <property type="entry name" value="Acyl_transf_3"/>
    <property type="match status" value="1"/>
</dbReference>
<reference evidence="3 4" key="1">
    <citation type="submission" date="2020-08" db="EMBL/GenBank/DDBJ databases">
        <title>Genomic Encyclopedia of Type Strains, Phase IV (KMG-IV): sequencing the most valuable type-strain genomes for metagenomic binning, comparative biology and taxonomic classification.</title>
        <authorList>
            <person name="Goeker M."/>
        </authorList>
    </citation>
    <scope>NUCLEOTIDE SEQUENCE [LARGE SCALE GENOMIC DNA]</scope>
    <source>
        <strain evidence="3 4">YIM 65646</strain>
    </source>
</reference>
<keyword evidence="1" id="KW-0812">Transmembrane</keyword>
<keyword evidence="1" id="KW-0472">Membrane</keyword>
<evidence type="ECO:0000313" key="4">
    <source>
        <dbReference type="Proteomes" id="UP000548476"/>
    </source>
</evidence>
<dbReference type="PANTHER" id="PTHR23028:SF53">
    <property type="entry name" value="ACYL_TRANSF_3 DOMAIN-CONTAINING PROTEIN"/>
    <property type="match status" value="1"/>
</dbReference>
<gene>
    <name evidence="3" type="ORF">HNR73_007176</name>
</gene>
<feature type="transmembrane region" description="Helical" evidence="1">
    <location>
        <begin position="112"/>
        <end position="131"/>
    </location>
</feature>
<evidence type="ECO:0000313" key="3">
    <source>
        <dbReference type="EMBL" id="MBB6039282.1"/>
    </source>
</evidence>